<gene>
    <name evidence="3" type="ORF">EC912_10372</name>
</gene>
<sequence>MTRRQLNKLLGSALCMTAMIFAQAHAKNHNSARNESLNLTDRFVMTGAPVRAFTLPMKQHTQASLRHSSHAASRKTVAGPPTSTDDVPAPLDGCQEIDVGNTYGAPTAPTGTLRCFQFITEPSNKITVYVADLPAGEQHDVHLFEVANDGTWNPLDSVLGIDSFKVTQAIRAKPTGILLLIDAQQAVGGATFQFQATTTSKFDGWEANDSLTRATHLTGNIYLRAYLDNANDFDYYSIAPPATQSSTSLTFTGSSRQVIERQGEDGTWISLANNRKYQIRVPAGDTIHIRVYSPLGDALPEDQYWIKTSDPLNRAGIDQYSSNENLSGLAPGLPRVAREIDVGVTVWDEAGNVPQGAGEHVTIEVYDSDGRKGTPTLLAQTDGLTNAQGSFAAKLDIGPCRGPGIEGPHRFNTYSVPAEYWDITYVPKAFVVAYTDNNRRIEWPGIVFFTHVCDERYRGYRP</sequence>
<reference evidence="3 4" key="1">
    <citation type="submission" date="2019-03" db="EMBL/GenBank/DDBJ databases">
        <title>Above-ground endophytic microbial communities from plants in different locations in the United States.</title>
        <authorList>
            <person name="Frank C."/>
        </authorList>
    </citation>
    <scope>NUCLEOTIDE SEQUENCE [LARGE SCALE GENOMIC DNA]</scope>
    <source>
        <strain evidence="3 4">LP_13_YM</strain>
    </source>
</reference>
<feature type="signal peptide" evidence="2">
    <location>
        <begin position="1"/>
        <end position="26"/>
    </location>
</feature>
<feature type="region of interest" description="Disordered" evidence="1">
    <location>
        <begin position="59"/>
        <end position="91"/>
    </location>
</feature>
<organism evidence="3 4">
    <name type="scientific">Luteibacter rhizovicinus</name>
    <dbReference type="NCBI Taxonomy" id="242606"/>
    <lineage>
        <taxon>Bacteria</taxon>
        <taxon>Pseudomonadati</taxon>
        <taxon>Pseudomonadota</taxon>
        <taxon>Gammaproteobacteria</taxon>
        <taxon>Lysobacterales</taxon>
        <taxon>Rhodanobacteraceae</taxon>
        <taxon>Luteibacter</taxon>
    </lineage>
</organism>
<dbReference type="AlphaFoldDB" id="A0A4R3YSB9"/>
<evidence type="ECO:0000256" key="2">
    <source>
        <dbReference type="SAM" id="SignalP"/>
    </source>
</evidence>
<comment type="caution">
    <text evidence="3">The sequence shown here is derived from an EMBL/GenBank/DDBJ whole genome shotgun (WGS) entry which is preliminary data.</text>
</comment>
<keyword evidence="4" id="KW-1185">Reference proteome</keyword>
<name>A0A4R3YSB9_9GAMM</name>
<feature type="chain" id="PRO_5020259740" evidence="2">
    <location>
        <begin position="27"/>
        <end position="462"/>
    </location>
</feature>
<evidence type="ECO:0000256" key="1">
    <source>
        <dbReference type="SAM" id="MobiDB-lite"/>
    </source>
</evidence>
<dbReference type="Gene3D" id="2.60.120.380">
    <property type="match status" value="1"/>
</dbReference>
<dbReference type="EMBL" id="SMCS01000003">
    <property type="protein sequence ID" value="TCV94588.1"/>
    <property type="molecule type" value="Genomic_DNA"/>
</dbReference>
<dbReference type="Proteomes" id="UP000295645">
    <property type="component" value="Unassembled WGS sequence"/>
</dbReference>
<protein>
    <submittedName>
        <fullName evidence="3">Uncharacterized protein</fullName>
    </submittedName>
</protein>
<evidence type="ECO:0000313" key="4">
    <source>
        <dbReference type="Proteomes" id="UP000295645"/>
    </source>
</evidence>
<proteinExistence type="predicted"/>
<evidence type="ECO:0000313" key="3">
    <source>
        <dbReference type="EMBL" id="TCV94588.1"/>
    </source>
</evidence>
<keyword evidence="2" id="KW-0732">Signal</keyword>
<accession>A0A4R3YSB9</accession>